<dbReference type="OrthoDB" id="660555at2759"/>
<dbReference type="GO" id="GO:0008270">
    <property type="term" value="F:zinc ion binding"/>
    <property type="evidence" value="ECO:0007669"/>
    <property type="project" value="UniProtKB-KW"/>
</dbReference>
<gene>
    <name evidence="7" type="ORF">K457DRAFT_153145</name>
</gene>
<feature type="compositionally biased region" description="Low complexity" evidence="5">
    <location>
        <begin position="130"/>
        <end position="151"/>
    </location>
</feature>
<name>A0A197K648_9FUNG</name>
<protein>
    <submittedName>
        <fullName evidence="7">FYVE-domain-containing protein</fullName>
    </submittedName>
</protein>
<evidence type="ECO:0000259" key="6">
    <source>
        <dbReference type="PROSITE" id="PS50178"/>
    </source>
</evidence>
<dbReference type="InterPro" id="IPR011011">
    <property type="entry name" value="Znf_FYVE_PHD"/>
</dbReference>
<dbReference type="EMBL" id="KV442022">
    <property type="protein sequence ID" value="OAQ33132.1"/>
    <property type="molecule type" value="Genomic_DNA"/>
</dbReference>
<keyword evidence="3" id="KW-0862">Zinc</keyword>
<dbReference type="SMART" id="SM00064">
    <property type="entry name" value="FYVE"/>
    <property type="match status" value="1"/>
</dbReference>
<dbReference type="InterPro" id="IPR052113">
    <property type="entry name" value="FYVE-type_Zinc_Finger"/>
</dbReference>
<dbReference type="AlphaFoldDB" id="A0A197K648"/>
<evidence type="ECO:0000256" key="3">
    <source>
        <dbReference type="ARBA" id="ARBA00022833"/>
    </source>
</evidence>
<feature type="compositionally biased region" description="Low complexity" evidence="5">
    <location>
        <begin position="26"/>
        <end position="35"/>
    </location>
</feature>
<dbReference type="InterPro" id="IPR013083">
    <property type="entry name" value="Znf_RING/FYVE/PHD"/>
</dbReference>
<evidence type="ECO:0000313" key="8">
    <source>
        <dbReference type="Proteomes" id="UP000078512"/>
    </source>
</evidence>
<dbReference type="SUPFAM" id="SSF57903">
    <property type="entry name" value="FYVE/PHD zinc finger"/>
    <property type="match status" value="1"/>
</dbReference>
<organism evidence="7 8">
    <name type="scientific">Linnemannia elongata AG-77</name>
    <dbReference type="NCBI Taxonomy" id="1314771"/>
    <lineage>
        <taxon>Eukaryota</taxon>
        <taxon>Fungi</taxon>
        <taxon>Fungi incertae sedis</taxon>
        <taxon>Mucoromycota</taxon>
        <taxon>Mortierellomycotina</taxon>
        <taxon>Mortierellomycetes</taxon>
        <taxon>Mortierellales</taxon>
        <taxon>Mortierellaceae</taxon>
        <taxon>Linnemannia</taxon>
    </lineage>
</organism>
<dbReference type="PANTHER" id="PTHR39490:SF8">
    <property type="entry name" value="ZINC FINGER FYVE DOMAIN-CONTAINING PROTEIN 21"/>
    <property type="match status" value="1"/>
</dbReference>
<feature type="compositionally biased region" description="Low complexity" evidence="5">
    <location>
        <begin position="106"/>
        <end position="115"/>
    </location>
</feature>
<dbReference type="STRING" id="1314771.A0A197K648"/>
<proteinExistence type="predicted"/>
<evidence type="ECO:0000256" key="4">
    <source>
        <dbReference type="PROSITE-ProRule" id="PRU00091"/>
    </source>
</evidence>
<feature type="domain" description="FYVE-type" evidence="6">
    <location>
        <begin position="205"/>
        <end position="261"/>
    </location>
</feature>
<reference evidence="7 8" key="1">
    <citation type="submission" date="2016-05" db="EMBL/GenBank/DDBJ databases">
        <title>Genome sequencing reveals origins of a unique bacterial endosymbiosis in the earliest lineages of terrestrial Fungi.</title>
        <authorList>
            <consortium name="DOE Joint Genome Institute"/>
            <person name="Uehling J."/>
            <person name="Gryganskyi A."/>
            <person name="Hameed K."/>
            <person name="Tschaplinski T."/>
            <person name="Misztal P."/>
            <person name="Wu S."/>
            <person name="Desiro A."/>
            <person name="Vande Pol N."/>
            <person name="Du Z.-Y."/>
            <person name="Zienkiewicz A."/>
            <person name="Zienkiewicz K."/>
            <person name="Morin E."/>
            <person name="Tisserant E."/>
            <person name="Splivallo R."/>
            <person name="Hainaut M."/>
            <person name="Henrissat B."/>
            <person name="Ohm R."/>
            <person name="Kuo A."/>
            <person name="Yan J."/>
            <person name="Lipzen A."/>
            <person name="Nolan M."/>
            <person name="Labutti K."/>
            <person name="Barry K."/>
            <person name="Goldstein A."/>
            <person name="Labbe J."/>
            <person name="Schadt C."/>
            <person name="Tuskan G."/>
            <person name="Grigoriev I."/>
            <person name="Martin F."/>
            <person name="Vilgalys R."/>
            <person name="Bonito G."/>
        </authorList>
    </citation>
    <scope>NUCLEOTIDE SEQUENCE [LARGE SCALE GENOMIC DNA]</scope>
    <source>
        <strain evidence="7 8">AG-77</strain>
    </source>
</reference>
<dbReference type="InterPro" id="IPR017455">
    <property type="entry name" value="Znf_FYVE-rel"/>
</dbReference>
<keyword evidence="8" id="KW-1185">Reference proteome</keyword>
<dbReference type="PANTHER" id="PTHR39490">
    <property type="entry name" value="ARRESTIN DOMAIN-CONTAINING PROTEIN D"/>
    <property type="match status" value="1"/>
</dbReference>
<feature type="compositionally biased region" description="Low complexity" evidence="5">
    <location>
        <begin position="51"/>
        <end position="73"/>
    </location>
</feature>
<feature type="region of interest" description="Disordered" evidence="5">
    <location>
        <begin position="96"/>
        <end position="197"/>
    </location>
</feature>
<feature type="region of interest" description="Disordered" evidence="5">
    <location>
        <begin position="295"/>
        <end position="378"/>
    </location>
</feature>
<dbReference type="Proteomes" id="UP000078512">
    <property type="component" value="Unassembled WGS sequence"/>
</dbReference>
<sequence>MDVYSLTRKQRPTHLTRGELDKSHLTNTTTTTTMTQPEQQQHSQLPPEYRQALLEQQQKQQQQQQQQQQALAAPPTLQEIESKHSQLPPQYRQAVLEQQQREHQQRLLQQQQQQQPHTSPRPDTQRLYQSASVSSSPTGKPSPSGVKSPVARRAGANASHQRIVSAPLMSSHRSDRNEAHSNATGPGRAHWKPDSSTQVCTRPGCLREFGFFDRRHHCRRCGDIFCSAHCSKAVPLDQALDFNPAMGVTSRACTGCFEAYEQWQGLIPSNGTTFTSQQSARGTFGSVSDSHIPSEYSALKGSPQSKPAGLSPTRKNTGHIPDGLLAGSTSSNETLGRDDVMRLPKSASDNIAIKTRPVQDTSNMPMPSVPHDWSWSTF</sequence>
<keyword evidence="2 4" id="KW-0863">Zinc-finger</keyword>
<dbReference type="Pfam" id="PF01363">
    <property type="entry name" value="FYVE"/>
    <property type="match status" value="1"/>
</dbReference>
<keyword evidence="1" id="KW-0479">Metal-binding</keyword>
<evidence type="ECO:0000256" key="2">
    <source>
        <dbReference type="ARBA" id="ARBA00022771"/>
    </source>
</evidence>
<dbReference type="Gene3D" id="3.30.40.10">
    <property type="entry name" value="Zinc/RING finger domain, C3HC4 (zinc finger)"/>
    <property type="match status" value="1"/>
</dbReference>
<feature type="compositionally biased region" description="Polar residues" evidence="5">
    <location>
        <begin position="116"/>
        <end position="129"/>
    </location>
</feature>
<dbReference type="CDD" id="cd15760">
    <property type="entry name" value="FYVE_scVPS27p_like"/>
    <property type="match status" value="1"/>
</dbReference>
<evidence type="ECO:0000256" key="1">
    <source>
        <dbReference type="ARBA" id="ARBA00022723"/>
    </source>
</evidence>
<evidence type="ECO:0000313" key="7">
    <source>
        <dbReference type="EMBL" id="OAQ33132.1"/>
    </source>
</evidence>
<dbReference type="InterPro" id="IPR000306">
    <property type="entry name" value="Znf_FYVE"/>
</dbReference>
<feature type="region of interest" description="Disordered" evidence="5">
    <location>
        <begin position="1"/>
        <end position="76"/>
    </location>
</feature>
<evidence type="ECO:0000256" key="5">
    <source>
        <dbReference type="SAM" id="MobiDB-lite"/>
    </source>
</evidence>
<dbReference type="PROSITE" id="PS50178">
    <property type="entry name" value="ZF_FYVE"/>
    <property type="match status" value="1"/>
</dbReference>
<accession>A0A197K648</accession>